<dbReference type="Gene3D" id="3.40.50.2300">
    <property type="match status" value="1"/>
</dbReference>
<evidence type="ECO:0000256" key="2">
    <source>
        <dbReference type="ARBA" id="ARBA00048267"/>
    </source>
</evidence>
<dbReference type="InterPro" id="IPR000673">
    <property type="entry name" value="Sig_transdc_resp-reg_Me-estase"/>
</dbReference>
<dbReference type="SUPFAM" id="SSF52738">
    <property type="entry name" value="Methylesterase CheB, C-terminal domain"/>
    <property type="match status" value="1"/>
</dbReference>
<dbReference type="Pfam" id="PF00072">
    <property type="entry name" value="Response_reg"/>
    <property type="match status" value="1"/>
</dbReference>
<dbReference type="InterPro" id="IPR035909">
    <property type="entry name" value="CheB_C"/>
</dbReference>
<dbReference type="EMBL" id="SGBC01000003">
    <property type="protein sequence ID" value="RZD16197.1"/>
    <property type="molecule type" value="Genomic_DNA"/>
</dbReference>
<feature type="modified residue" description="4-aspartylphosphate" evidence="3 5">
    <location>
        <position position="58"/>
    </location>
</feature>
<keyword evidence="1 3" id="KW-0378">Hydrolase</keyword>
<dbReference type="InterPro" id="IPR008248">
    <property type="entry name" value="CheB-like"/>
</dbReference>
<feature type="domain" description="CheB-type methylesterase" evidence="7">
    <location>
        <begin position="195"/>
        <end position="387"/>
    </location>
</feature>
<dbReference type="Proteomes" id="UP000316562">
    <property type="component" value="Unassembled WGS sequence"/>
</dbReference>
<feature type="active site" evidence="3 4">
    <location>
        <position position="234"/>
    </location>
</feature>
<keyword evidence="3 4" id="KW-0145">Chemotaxis</keyword>
<dbReference type="GO" id="GO:0008984">
    <property type="term" value="F:protein-glutamate methylesterase activity"/>
    <property type="evidence" value="ECO:0007669"/>
    <property type="project" value="UniProtKB-UniRule"/>
</dbReference>
<comment type="function">
    <text evidence="3">Involved in chemotaxis. Part of a chemotaxis signal transduction system that modulates chemotaxis in response to various stimuli. Catalyzes the demethylation of specific methylglutamate residues introduced into the chemoreceptors (methyl-accepting chemotaxis proteins or MCP) by CheR. Also mediates the irreversible deamidation of specific glutamine residues to glutamic acid.</text>
</comment>
<dbReference type="GO" id="GO:0000156">
    <property type="term" value="F:phosphorelay response regulator activity"/>
    <property type="evidence" value="ECO:0007669"/>
    <property type="project" value="InterPro"/>
</dbReference>
<evidence type="ECO:0000313" key="9">
    <source>
        <dbReference type="Proteomes" id="UP000316562"/>
    </source>
</evidence>
<evidence type="ECO:0000256" key="3">
    <source>
        <dbReference type="HAMAP-Rule" id="MF_00099"/>
    </source>
</evidence>
<dbReference type="InterPro" id="IPR001789">
    <property type="entry name" value="Sig_transdc_resp-reg_receiver"/>
</dbReference>
<dbReference type="GO" id="GO:0006935">
    <property type="term" value="P:chemotaxis"/>
    <property type="evidence" value="ECO:0007669"/>
    <property type="project" value="UniProtKB-UniRule"/>
</dbReference>
<sequence length="387" mass="42100">MPEKIIRVLIVDDSAFMRRAISSLLEDENDIKVIGQAKDGEDAVKQVEDLKPDVVTMDIEMPKMDGLTALKIIMKKNPLPVIMLSSLTEEGAKATLDALDYGAVDYIPKNLSNVSLNILKVKDDLISKIRAVTANKVIYKVKPSFENHDNILFKSDNNKTKYGEDITAKTLYNGSNNNGNSNSNSNSNIKPNIGLYAKKEIVAIGSSTGGPKALQEVIPLLPADFPFPLLLVQHMPKAFTGPFAQRLSGISHIKVVEAEGGEIIKPGVAYLAPGDKHMSIRRDGKDGVRIFISEEPKDLINRPSVTVMMKSVAEEYHEKSIAVMLTGMGSDGLDGMSAIKKYGGSTIAQDEATCVVYGMPKAVVDAGVVDKVLPIYKIAEEIIRESK</sequence>
<comment type="catalytic activity">
    <reaction evidence="3">
        <text>L-glutaminyl-[protein] + H2O = L-glutamyl-[protein] + NH4(+)</text>
        <dbReference type="Rhea" id="RHEA:16441"/>
        <dbReference type="Rhea" id="RHEA-COMP:10207"/>
        <dbReference type="Rhea" id="RHEA-COMP:10208"/>
        <dbReference type="ChEBI" id="CHEBI:15377"/>
        <dbReference type="ChEBI" id="CHEBI:28938"/>
        <dbReference type="ChEBI" id="CHEBI:29973"/>
        <dbReference type="ChEBI" id="CHEBI:30011"/>
        <dbReference type="EC" id="3.5.1.44"/>
    </reaction>
</comment>
<dbReference type="PANTHER" id="PTHR42872">
    <property type="entry name" value="PROTEIN-GLUTAMATE METHYLESTERASE/PROTEIN-GLUTAMINE GLUTAMINASE"/>
    <property type="match status" value="1"/>
</dbReference>
<comment type="similarity">
    <text evidence="3">Belongs to the CheB family.</text>
</comment>
<protein>
    <recommendedName>
        <fullName evidence="3">Protein-glutamate methylesterase/protein-glutamine glutaminase</fullName>
        <ecNumber evidence="3">3.1.1.61</ecNumber>
        <ecNumber evidence="3">3.5.1.44</ecNumber>
    </recommendedName>
</protein>
<dbReference type="PIRSF" id="PIRSF000876">
    <property type="entry name" value="RR_chemtxs_CheB"/>
    <property type="match status" value="1"/>
</dbReference>
<evidence type="ECO:0000256" key="5">
    <source>
        <dbReference type="PROSITE-ProRule" id="PRU00169"/>
    </source>
</evidence>
<comment type="caution">
    <text evidence="8">The sequence shown here is derived from an EMBL/GenBank/DDBJ whole genome shotgun (WGS) entry which is preliminary data.</text>
</comment>
<dbReference type="EC" id="3.1.1.61" evidence="3"/>
<dbReference type="Gene3D" id="3.40.50.180">
    <property type="entry name" value="Methylesterase CheB, C-terminal domain"/>
    <property type="match status" value="1"/>
</dbReference>
<feature type="active site" evidence="3 4">
    <location>
        <position position="207"/>
    </location>
</feature>
<dbReference type="AlphaFoldDB" id="A0A519BG05"/>
<dbReference type="InterPro" id="IPR011006">
    <property type="entry name" value="CheY-like_superfamily"/>
</dbReference>
<evidence type="ECO:0000259" key="6">
    <source>
        <dbReference type="PROSITE" id="PS50110"/>
    </source>
</evidence>
<name>A0A519BG05_ACIG2</name>
<dbReference type="PROSITE" id="PS50122">
    <property type="entry name" value="CHEB"/>
    <property type="match status" value="1"/>
</dbReference>
<comment type="catalytic activity">
    <reaction evidence="2 3">
        <text>[protein]-L-glutamate 5-O-methyl ester + H2O = L-glutamyl-[protein] + methanol + H(+)</text>
        <dbReference type="Rhea" id="RHEA:23236"/>
        <dbReference type="Rhea" id="RHEA-COMP:10208"/>
        <dbReference type="Rhea" id="RHEA-COMP:10311"/>
        <dbReference type="ChEBI" id="CHEBI:15377"/>
        <dbReference type="ChEBI" id="CHEBI:15378"/>
        <dbReference type="ChEBI" id="CHEBI:17790"/>
        <dbReference type="ChEBI" id="CHEBI:29973"/>
        <dbReference type="ChEBI" id="CHEBI:82795"/>
        <dbReference type="EC" id="3.1.1.61"/>
    </reaction>
</comment>
<proteinExistence type="inferred from homology"/>
<dbReference type="GO" id="GO:0005737">
    <property type="term" value="C:cytoplasm"/>
    <property type="evidence" value="ECO:0007669"/>
    <property type="project" value="UniProtKB-SubCell"/>
</dbReference>
<evidence type="ECO:0000259" key="7">
    <source>
        <dbReference type="PROSITE" id="PS50122"/>
    </source>
</evidence>
<evidence type="ECO:0000313" key="8">
    <source>
        <dbReference type="EMBL" id="RZD16197.1"/>
    </source>
</evidence>
<gene>
    <name evidence="3" type="primary">cheB</name>
    <name evidence="8" type="ORF">EVJ46_08405</name>
</gene>
<dbReference type="SUPFAM" id="SSF52172">
    <property type="entry name" value="CheY-like"/>
    <property type="match status" value="1"/>
</dbReference>
<dbReference type="GO" id="GO:0050568">
    <property type="term" value="F:protein-glutamine glutaminase activity"/>
    <property type="evidence" value="ECO:0007669"/>
    <property type="project" value="UniProtKB-UniRule"/>
</dbReference>
<reference evidence="8 9" key="1">
    <citation type="journal article" date="2019" name="ISME J.">
        <title>Insights into ecological role of a new deltaproteobacterial order Candidatus Acidulodesulfobacterales by metagenomics and metatranscriptomics.</title>
        <authorList>
            <person name="Tan S."/>
            <person name="Liu J."/>
            <person name="Fang Y."/>
            <person name="Hedlund B.P."/>
            <person name="Lian Z.H."/>
            <person name="Huang L.Y."/>
            <person name="Li J.T."/>
            <person name="Huang L.N."/>
            <person name="Li W.J."/>
            <person name="Jiang H.C."/>
            <person name="Dong H.L."/>
            <person name="Shu W.S."/>
        </authorList>
    </citation>
    <scope>NUCLEOTIDE SEQUENCE [LARGE SCALE GENOMIC DNA]</scope>
    <source>
        <strain evidence="8">AP2</strain>
    </source>
</reference>
<dbReference type="HAMAP" id="MF_00099">
    <property type="entry name" value="CheB_chemtxs"/>
    <property type="match status" value="1"/>
</dbReference>
<keyword evidence="3 5" id="KW-0597">Phosphoprotein</keyword>
<dbReference type="NCBIfam" id="NF001965">
    <property type="entry name" value="PRK00742.1"/>
    <property type="match status" value="1"/>
</dbReference>
<keyword evidence="3" id="KW-0963">Cytoplasm</keyword>
<accession>A0A519BG05</accession>
<evidence type="ECO:0000256" key="4">
    <source>
        <dbReference type="PROSITE-ProRule" id="PRU00050"/>
    </source>
</evidence>
<dbReference type="PROSITE" id="PS50110">
    <property type="entry name" value="RESPONSE_REGULATORY"/>
    <property type="match status" value="1"/>
</dbReference>
<dbReference type="PANTHER" id="PTHR42872:SF3">
    <property type="entry name" value="PROTEIN-GLUTAMATE METHYLESTERASE_PROTEIN-GLUTAMINE GLUTAMINASE 1"/>
    <property type="match status" value="1"/>
</dbReference>
<dbReference type="Pfam" id="PF01339">
    <property type="entry name" value="CheB_methylest"/>
    <property type="match status" value="1"/>
</dbReference>
<organism evidence="8 9">
    <name type="scientific">Acididesulfobacter guangdongensis</name>
    <dbReference type="NCBI Taxonomy" id="2597225"/>
    <lineage>
        <taxon>Bacteria</taxon>
        <taxon>Deltaproteobacteria</taxon>
        <taxon>Candidatus Acidulodesulfobacterales</taxon>
        <taxon>Candidatus Acididesulfobacter</taxon>
    </lineage>
</organism>
<feature type="active site" evidence="3 4">
    <location>
        <position position="331"/>
    </location>
</feature>
<comment type="PTM">
    <text evidence="3">Phosphorylated by CheA. Phosphorylation of the N-terminal regulatory domain activates the methylesterase activity.</text>
</comment>
<comment type="subcellular location">
    <subcellularLocation>
        <location evidence="3">Cytoplasm</location>
    </subcellularLocation>
</comment>
<dbReference type="NCBIfam" id="NF009206">
    <property type="entry name" value="PRK12555.1"/>
    <property type="match status" value="1"/>
</dbReference>
<dbReference type="CDD" id="cd17541">
    <property type="entry name" value="REC_CheB-like"/>
    <property type="match status" value="1"/>
</dbReference>
<feature type="domain" description="Response regulatory" evidence="6">
    <location>
        <begin position="7"/>
        <end position="124"/>
    </location>
</feature>
<dbReference type="EC" id="3.5.1.44" evidence="3"/>
<dbReference type="SMART" id="SM00448">
    <property type="entry name" value="REC"/>
    <property type="match status" value="1"/>
</dbReference>
<evidence type="ECO:0000256" key="1">
    <source>
        <dbReference type="ARBA" id="ARBA00022801"/>
    </source>
</evidence>
<comment type="domain">
    <text evidence="3">Contains a C-terminal catalytic domain, and an N-terminal region which modulates catalytic activity.</text>
</comment>
<dbReference type="CDD" id="cd16432">
    <property type="entry name" value="CheB_Rec"/>
    <property type="match status" value="1"/>
</dbReference>